<evidence type="ECO:0000313" key="3">
    <source>
        <dbReference type="Proteomes" id="UP000642673"/>
    </source>
</evidence>
<dbReference type="Gene3D" id="3.40.50.150">
    <property type="entry name" value="Vaccinia Virus protein VP39"/>
    <property type="match status" value="1"/>
</dbReference>
<dbReference type="PANTHER" id="PTHR42912">
    <property type="entry name" value="METHYLTRANSFERASE"/>
    <property type="match status" value="1"/>
</dbReference>
<dbReference type="InterPro" id="IPR029063">
    <property type="entry name" value="SAM-dependent_MTases_sf"/>
</dbReference>
<evidence type="ECO:0000313" key="2">
    <source>
        <dbReference type="EMBL" id="GHB61772.1"/>
    </source>
</evidence>
<evidence type="ECO:0000259" key="1">
    <source>
        <dbReference type="Pfam" id="PF08241"/>
    </source>
</evidence>
<gene>
    <name evidence="2" type="ORF">GCM10010347_34990</name>
</gene>
<keyword evidence="3" id="KW-1185">Reference proteome</keyword>
<name>A0ABQ3F1K5_9ACTN</name>
<dbReference type="EMBL" id="BMVP01000005">
    <property type="protein sequence ID" value="GHB61772.1"/>
    <property type="molecule type" value="Genomic_DNA"/>
</dbReference>
<dbReference type="GO" id="GO:0008168">
    <property type="term" value="F:methyltransferase activity"/>
    <property type="evidence" value="ECO:0007669"/>
    <property type="project" value="UniProtKB-KW"/>
</dbReference>
<protein>
    <submittedName>
        <fullName evidence="2">Methyltransferase</fullName>
    </submittedName>
</protein>
<dbReference type="InterPro" id="IPR050508">
    <property type="entry name" value="Methyltransf_Superfamily"/>
</dbReference>
<proteinExistence type="predicted"/>
<comment type="caution">
    <text evidence="2">The sequence shown here is derived from an EMBL/GenBank/DDBJ whole genome shotgun (WGS) entry which is preliminary data.</text>
</comment>
<dbReference type="CDD" id="cd02440">
    <property type="entry name" value="AdoMet_MTases"/>
    <property type="match status" value="1"/>
</dbReference>
<feature type="domain" description="Methyltransferase type 11" evidence="1">
    <location>
        <begin position="48"/>
        <end position="139"/>
    </location>
</feature>
<dbReference type="Pfam" id="PF08241">
    <property type="entry name" value="Methyltransf_11"/>
    <property type="match status" value="1"/>
</dbReference>
<dbReference type="GO" id="GO:0032259">
    <property type="term" value="P:methylation"/>
    <property type="evidence" value="ECO:0007669"/>
    <property type="project" value="UniProtKB-KW"/>
</dbReference>
<accession>A0ABQ3F1K5</accession>
<keyword evidence="2" id="KW-0808">Transferase</keyword>
<keyword evidence="2" id="KW-0489">Methyltransferase</keyword>
<organism evidence="2 3">
    <name type="scientific">Streptomyces cirratus</name>
    <dbReference type="NCBI Taxonomy" id="68187"/>
    <lineage>
        <taxon>Bacteria</taxon>
        <taxon>Bacillati</taxon>
        <taxon>Actinomycetota</taxon>
        <taxon>Actinomycetes</taxon>
        <taxon>Kitasatosporales</taxon>
        <taxon>Streptomycetaceae</taxon>
        <taxon>Streptomyces</taxon>
    </lineage>
</organism>
<dbReference type="PANTHER" id="PTHR42912:SF45">
    <property type="entry name" value="23S RRNA (GUANINE(745)-N(1))-METHYLTRANSFERASE"/>
    <property type="match status" value="1"/>
</dbReference>
<dbReference type="SUPFAM" id="SSF53335">
    <property type="entry name" value="S-adenosyl-L-methionine-dependent methyltransferases"/>
    <property type="match status" value="1"/>
</dbReference>
<dbReference type="InterPro" id="IPR013216">
    <property type="entry name" value="Methyltransf_11"/>
</dbReference>
<sequence>MPGAGPPPLVDYDAEADAYDATRGGAPRAEAAAAAVLGLLPPTAGTLLDVGCGTGIVTARLTRPGLRVLGADASHGMAATAARRGLRVVRACATRLPFPAASLDAVSAVWLLHLLREPRAVAAVVAEAGRVLRPGGVFLTTVDKDAAHDVGSDIDEVFAPHLTDGPSDAAASVASYAAGAGLRPYGDAPFAGHGQGRTPRRAAADLLAGRYASRVSPRGVSARELADRLRRLPGQDTPRPEPTYRLQGFVSGFADG</sequence>
<reference evidence="3" key="1">
    <citation type="journal article" date="2019" name="Int. J. Syst. Evol. Microbiol.">
        <title>The Global Catalogue of Microorganisms (GCM) 10K type strain sequencing project: providing services to taxonomists for standard genome sequencing and annotation.</title>
        <authorList>
            <consortium name="The Broad Institute Genomics Platform"/>
            <consortium name="The Broad Institute Genome Sequencing Center for Infectious Disease"/>
            <person name="Wu L."/>
            <person name="Ma J."/>
        </authorList>
    </citation>
    <scope>NUCLEOTIDE SEQUENCE [LARGE SCALE GENOMIC DNA]</scope>
    <source>
        <strain evidence="3">JCM 4738</strain>
    </source>
</reference>
<dbReference type="Proteomes" id="UP000642673">
    <property type="component" value="Unassembled WGS sequence"/>
</dbReference>